<dbReference type="OrthoDB" id="1700726at2759"/>
<evidence type="ECO:0000256" key="4">
    <source>
        <dbReference type="ARBA" id="ARBA00022840"/>
    </source>
</evidence>
<dbReference type="GO" id="GO:0005783">
    <property type="term" value="C:endoplasmic reticulum"/>
    <property type="evidence" value="ECO:0007669"/>
    <property type="project" value="TreeGrafter"/>
</dbReference>
<evidence type="ECO:0000313" key="7">
    <source>
        <dbReference type="Proteomes" id="UP000007800"/>
    </source>
</evidence>
<keyword evidence="4" id="KW-0067">ATP-binding</keyword>
<comment type="similarity">
    <text evidence="1">Belongs to the ATP-dependent AMP-binding enzyme family.</text>
</comment>
<reference evidence="6 7" key="1">
    <citation type="submission" date="2008-07" db="EMBL/GenBank/DDBJ databases">
        <authorList>
            <person name="El-Sayed N."/>
            <person name="Caler E."/>
            <person name="Inman J."/>
            <person name="Amedeo P."/>
            <person name="Hass B."/>
            <person name="Wortman J."/>
        </authorList>
    </citation>
    <scope>NUCLEOTIDE SEQUENCE [LARGE SCALE GENOMIC DNA]</scope>
    <source>
        <strain evidence="7">ATCC 50983 / TXsc</strain>
    </source>
</reference>
<keyword evidence="3" id="KW-0547">Nucleotide-binding</keyword>
<dbReference type="PANTHER" id="PTHR43272">
    <property type="entry name" value="LONG-CHAIN-FATTY-ACID--COA LIGASE"/>
    <property type="match status" value="1"/>
</dbReference>
<dbReference type="EMBL" id="GG675638">
    <property type="protein sequence ID" value="EER13090.1"/>
    <property type="molecule type" value="Genomic_DNA"/>
</dbReference>
<protein>
    <submittedName>
        <fullName evidence="6">Long-chain-fatty-acid coa ligase, putative</fullName>
    </submittedName>
</protein>
<evidence type="ECO:0000313" key="6">
    <source>
        <dbReference type="EMBL" id="EER13090.1"/>
    </source>
</evidence>
<gene>
    <name evidence="6" type="ORF">Pmar_PMAR025079</name>
</gene>
<evidence type="ECO:0000256" key="1">
    <source>
        <dbReference type="ARBA" id="ARBA00006432"/>
    </source>
</evidence>
<dbReference type="GeneID" id="9056541"/>
<proteinExistence type="inferred from homology"/>
<sequence>MGQPLPGKEFGKTIWRTYREVNKRVLAFGAGLRAIGNNPQPHFVADVDSLAGPISLVIFEDTCAQWITAALGAWSQNMIVTTIYGKLTIPPALPRLKMPGTLGPDAVSQAFTEGQGTTLLCNRKKVAGVVEAREAMPTLRHIIYTDEGVDKKERMKPL</sequence>
<dbReference type="SUPFAM" id="SSF56801">
    <property type="entry name" value="Acetyl-CoA synthetase-like"/>
    <property type="match status" value="1"/>
</dbReference>
<feature type="domain" description="AMP-dependent synthetase/ligase" evidence="5">
    <location>
        <begin position="12"/>
        <end position="151"/>
    </location>
</feature>
<feature type="non-terminal residue" evidence="6">
    <location>
        <position position="158"/>
    </location>
</feature>
<dbReference type="Pfam" id="PF00501">
    <property type="entry name" value="AMP-binding"/>
    <property type="match status" value="1"/>
</dbReference>
<evidence type="ECO:0000256" key="2">
    <source>
        <dbReference type="ARBA" id="ARBA00022598"/>
    </source>
</evidence>
<dbReference type="AlphaFoldDB" id="C5KR06"/>
<dbReference type="GO" id="GO:0005524">
    <property type="term" value="F:ATP binding"/>
    <property type="evidence" value="ECO:0007669"/>
    <property type="project" value="UniProtKB-KW"/>
</dbReference>
<dbReference type="PANTHER" id="PTHR43272:SF83">
    <property type="entry name" value="ACYL-COA SYNTHETASE LONG-CHAIN, ISOFORM J"/>
    <property type="match status" value="1"/>
</dbReference>
<dbReference type="InterPro" id="IPR000873">
    <property type="entry name" value="AMP-dep_synth/lig_dom"/>
</dbReference>
<evidence type="ECO:0000259" key="5">
    <source>
        <dbReference type="Pfam" id="PF00501"/>
    </source>
</evidence>
<evidence type="ECO:0000256" key="3">
    <source>
        <dbReference type="ARBA" id="ARBA00022741"/>
    </source>
</evidence>
<dbReference type="GO" id="GO:0016020">
    <property type="term" value="C:membrane"/>
    <property type="evidence" value="ECO:0007669"/>
    <property type="project" value="TreeGrafter"/>
</dbReference>
<organism evidence="7">
    <name type="scientific">Perkinsus marinus (strain ATCC 50983 / TXsc)</name>
    <dbReference type="NCBI Taxonomy" id="423536"/>
    <lineage>
        <taxon>Eukaryota</taxon>
        <taxon>Sar</taxon>
        <taxon>Alveolata</taxon>
        <taxon>Perkinsozoa</taxon>
        <taxon>Perkinsea</taxon>
        <taxon>Perkinsida</taxon>
        <taxon>Perkinsidae</taxon>
        <taxon>Perkinsus</taxon>
    </lineage>
</organism>
<keyword evidence="7" id="KW-1185">Reference proteome</keyword>
<keyword evidence="2 6" id="KW-0436">Ligase</keyword>
<dbReference type="GO" id="GO:0004467">
    <property type="term" value="F:long-chain fatty acid-CoA ligase activity"/>
    <property type="evidence" value="ECO:0007669"/>
    <property type="project" value="TreeGrafter"/>
</dbReference>
<dbReference type="InterPro" id="IPR042099">
    <property type="entry name" value="ANL_N_sf"/>
</dbReference>
<dbReference type="InParanoid" id="C5KR06"/>
<accession>C5KR06</accession>
<name>C5KR06_PERM5</name>
<dbReference type="Proteomes" id="UP000007800">
    <property type="component" value="Unassembled WGS sequence"/>
</dbReference>
<dbReference type="RefSeq" id="XP_002781295.1">
    <property type="nucleotide sequence ID" value="XM_002781249.1"/>
</dbReference>
<dbReference type="Gene3D" id="3.40.50.12780">
    <property type="entry name" value="N-terminal domain of ligase-like"/>
    <property type="match status" value="1"/>
</dbReference>